<dbReference type="Pfam" id="PF03099">
    <property type="entry name" value="BPL_LplA_LipB"/>
    <property type="match status" value="1"/>
</dbReference>
<protein>
    <submittedName>
        <fullName evidence="4">BirA family biotin operon repressor/biotin-[acetyl-CoA-carboxylase] ligase</fullName>
    </submittedName>
</protein>
<gene>
    <name evidence="4" type="ORF">EDC59_106194</name>
</gene>
<dbReference type="RefSeq" id="WP_233490917.1">
    <property type="nucleotide sequence ID" value="NZ_CP014206.1"/>
</dbReference>
<reference evidence="4 5" key="1">
    <citation type="submission" date="2019-03" db="EMBL/GenBank/DDBJ databases">
        <title>Genomic Encyclopedia of Type Strains, Phase IV (KMG-IV): sequencing the most valuable type-strain genomes for metagenomic binning, comparative biology and taxonomic classification.</title>
        <authorList>
            <person name="Goeker M."/>
        </authorList>
    </citation>
    <scope>NUCLEOTIDE SEQUENCE [LARGE SCALE GENOMIC DNA]</scope>
    <source>
        <strain evidence="4 5">DSM 101483</strain>
    </source>
</reference>
<dbReference type="Proteomes" id="UP000295506">
    <property type="component" value="Unassembled WGS sequence"/>
</dbReference>
<feature type="domain" description="BPL/LPL catalytic" evidence="3">
    <location>
        <begin position="30"/>
        <end position="227"/>
    </location>
</feature>
<dbReference type="PANTHER" id="PTHR12835:SF5">
    <property type="entry name" value="BIOTIN--PROTEIN LIGASE"/>
    <property type="match status" value="1"/>
</dbReference>
<dbReference type="EMBL" id="SOBK01000006">
    <property type="protein sequence ID" value="TDT88378.1"/>
    <property type="molecule type" value="Genomic_DNA"/>
</dbReference>
<feature type="compositionally biased region" description="Basic and acidic residues" evidence="2">
    <location>
        <begin position="1"/>
        <end position="20"/>
    </location>
</feature>
<evidence type="ECO:0000256" key="2">
    <source>
        <dbReference type="SAM" id="MobiDB-lite"/>
    </source>
</evidence>
<dbReference type="Gene3D" id="3.30.930.10">
    <property type="entry name" value="Bira Bifunctional Protein, Domain 2"/>
    <property type="match status" value="1"/>
</dbReference>
<evidence type="ECO:0000313" key="4">
    <source>
        <dbReference type="EMBL" id="TDT88378.1"/>
    </source>
</evidence>
<evidence type="ECO:0000259" key="3">
    <source>
        <dbReference type="PROSITE" id="PS51733"/>
    </source>
</evidence>
<feature type="region of interest" description="Disordered" evidence="2">
    <location>
        <begin position="1"/>
        <end position="33"/>
    </location>
</feature>
<dbReference type="AlphaFoldDB" id="A0AA94PN47"/>
<evidence type="ECO:0000256" key="1">
    <source>
        <dbReference type="ARBA" id="ARBA00022598"/>
    </source>
</evidence>
<dbReference type="PROSITE" id="PS51733">
    <property type="entry name" value="BPL_LPL_CATALYTIC"/>
    <property type="match status" value="1"/>
</dbReference>
<proteinExistence type="predicted"/>
<sequence length="288" mass="31060">MEADPERLSALHPSWDKDMRALGPWEPAGPDAPDNWLRARRETSATVVLAESCASSMELARRLVEEGVLGPWGAVVCARQTEGRGQLRRPWQSLPGNVHASIVLPPTPSDGAWAGAMRDLLPLVAGHVVSEVLTGLGGEFRVKWPNDILQNNRKVGGILIEERNGVSIVGAGLNLADCPSDLQMREDHSVPAGKTRLPYFSGGPGTLVETLVSRGKSVYVVMLDEIPPTRFITMFESKLAWFGRTILVREGDDTSYEAALAGLSLDGGLVLLRGGERSVLHSGSIFPL</sequence>
<name>A0AA94PN47_9BACT</name>
<accession>A0AA94PN47</accession>
<evidence type="ECO:0000313" key="5">
    <source>
        <dbReference type="Proteomes" id="UP000295506"/>
    </source>
</evidence>
<dbReference type="GO" id="GO:0004077">
    <property type="term" value="F:biotin--[biotin carboxyl-carrier protein] ligase activity"/>
    <property type="evidence" value="ECO:0007669"/>
    <property type="project" value="InterPro"/>
</dbReference>
<dbReference type="SUPFAM" id="SSF55681">
    <property type="entry name" value="Class II aaRS and biotin synthetases"/>
    <property type="match status" value="1"/>
</dbReference>
<dbReference type="InterPro" id="IPR045864">
    <property type="entry name" value="aa-tRNA-synth_II/BPL/LPL"/>
</dbReference>
<dbReference type="InterPro" id="IPR004408">
    <property type="entry name" value="Biotin_CoA_COase_ligase"/>
</dbReference>
<dbReference type="GO" id="GO:0005737">
    <property type="term" value="C:cytoplasm"/>
    <property type="evidence" value="ECO:0007669"/>
    <property type="project" value="TreeGrafter"/>
</dbReference>
<keyword evidence="1 4" id="KW-0436">Ligase</keyword>
<organism evidence="4 5">
    <name type="scientific">Pseudodesulfovibrio indicus</name>
    <dbReference type="NCBI Taxonomy" id="1716143"/>
    <lineage>
        <taxon>Bacteria</taxon>
        <taxon>Pseudomonadati</taxon>
        <taxon>Thermodesulfobacteriota</taxon>
        <taxon>Desulfovibrionia</taxon>
        <taxon>Desulfovibrionales</taxon>
        <taxon>Desulfovibrionaceae</taxon>
    </lineage>
</organism>
<comment type="caution">
    <text evidence="4">The sequence shown here is derived from an EMBL/GenBank/DDBJ whole genome shotgun (WGS) entry which is preliminary data.</text>
</comment>
<dbReference type="PANTHER" id="PTHR12835">
    <property type="entry name" value="BIOTIN PROTEIN LIGASE"/>
    <property type="match status" value="1"/>
</dbReference>
<dbReference type="InterPro" id="IPR004143">
    <property type="entry name" value="BPL_LPL_catalytic"/>
</dbReference>
<dbReference type="CDD" id="cd16442">
    <property type="entry name" value="BPL"/>
    <property type="match status" value="1"/>
</dbReference>